<dbReference type="PROSITE" id="PS50158">
    <property type="entry name" value="ZF_CCHC"/>
    <property type="match status" value="1"/>
</dbReference>
<evidence type="ECO:0000313" key="15">
    <source>
        <dbReference type="EMBL" id="GMF12666.1"/>
    </source>
</evidence>
<keyword evidence="10" id="KW-0511">Multifunctional enzyme</keyword>
<dbReference type="GO" id="GO:0016787">
    <property type="term" value="F:hydrolase activity"/>
    <property type="evidence" value="ECO:0007669"/>
    <property type="project" value="UniProtKB-KW"/>
</dbReference>
<feature type="domain" description="CCHC-type" evidence="13">
    <location>
        <begin position="230"/>
        <end position="244"/>
    </location>
</feature>
<sequence length="1203" mass="135237">MTTTSTKKAEVILGSNNYFHWEFAMRMTLARKGLLAHVQMVKDPAAEITEAWLLNDMKALGLIAQEVAVEHHTKIRSATSAIMAWNTLRDFYNRTTMHNRVTMTRRLHEFKMEDGVTMAKHLDNFDELIVGLQTLGGPLDEACQLVILLSSLPTEYELISSIVENAKDTTLIEVKEKLLKEYERLDKKEGMERALKAATNSSKYKGAKSFKGDKGHKSYNSRKSDGFKGKCFSCGQMGHMKRDCLNASNDDDAVFAVGKRPQFGHLGDHRGRQEDPGCGNGVGSPYRHRRQAHQDDRCAVHSGAGPAAAVCQQAGGARHERKVPTEVMHYMEQVEGDCVGQEGRQGHVLDCEKDMGHYVENAGVNSEWELWHARMGHLNKDALAKTQRATTGMPMTDKKSMTLCGGCMKGKQTVAHFPARSVSKTTKVLQPVHTDVMGPMKTKSKGGARYVVMFVDDYSKYVEAYFITKKSEVPAKFKTFLNLYENQWGERIKCLRSDNGTEFVNKEMNKLCSLNGIVHQKSVPYSPQQNGVAERMNRTIMEKARTFMEKPRLDQRVFGSIGYAHVDKAKRTKLEPKSFKCMFLGYAQNSKGYRVYDLESNKVKVTRSIQLDEREIDGIYDSAPTESTTVIDSAEDVDEVVQLEQEQQPVAQAPVRSMEVNHEDDTEMPEAESDDSMRHELATRPEHFWPPSPKRPRVDEDSLLAEAVLAYAASVGDADDAPTTYQQAMKSNEASEWVKAMNAELKAHADNGSWTLVRRASGAWPIGCRWVFAKKRNKHGRVVRYKARLVAKGFKQKFGVDFFETYSPVANMNSIRVVLSVVVAKAYVMEQLDVDTAFLNSDLKEQVFMEVPYETTNAGNVMCKLHKAIYGLKQAASAWHQTIHAVFMKIGFCSCGADQCVRVNGAKDEYVYVCLYVNDMIIAAKTNKEIDEVKMALKSAFKMKELGEAKFILGMEINHDRTTGTLMIKQTRYIDDVANRFNQQDAKAVVNPCESGMKLTKFQSPTTNAEREEMRTKPYRSLIGCLLPGQQHWKAAIRVLRYLKTTKDFGIVYNSNDDKVVLEAYTDADWGSNLDDRRSVSGIMVLIDDAPVVFKSKYQRTVALSSAEAEYMVLSLCTQEVLWTRAMLKDLGHEQVGATVIWEDNQGAIGLASNAGYNARTKHVDIRHHFIRENVASDIIIVKYVSTTDQLADMLTKALGSRD</sequence>
<keyword evidence="5" id="KW-0460">Magnesium</keyword>
<dbReference type="GO" id="GO:0015074">
    <property type="term" value="P:DNA integration"/>
    <property type="evidence" value="ECO:0007669"/>
    <property type="project" value="UniProtKB-KW"/>
</dbReference>
<dbReference type="Pfam" id="PF25597">
    <property type="entry name" value="SH3_retrovirus"/>
    <property type="match status" value="1"/>
</dbReference>
<feature type="region of interest" description="Disordered" evidence="12">
    <location>
        <begin position="647"/>
        <end position="673"/>
    </location>
</feature>
<dbReference type="GO" id="GO:0003964">
    <property type="term" value="F:RNA-directed DNA polymerase activity"/>
    <property type="evidence" value="ECO:0007669"/>
    <property type="project" value="UniProtKB-KW"/>
</dbReference>
<evidence type="ECO:0000259" key="14">
    <source>
        <dbReference type="PROSITE" id="PS50994"/>
    </source>
</evidence>
<dbReference type="SUPFAM" id="SSF56672">
    <property type="entry name" value="DNA/RNA polymerases"/>
    <property type="match status" value="1"/>
</dbReference>
<keyword evidence="4" id="KW-0378">Hydrolase</keyword>
<organism evidence="15 16">
    <name type="scientific">Phytophthora lilii</name>
    <dbReference type="NCBI Taxonomy" id="2077276"/>
    <lineage>
        <taxon>Eukaryota</taxon>
        <taxon>Sar</taxon>
        <taxon>Stramenopiles</taxon>
        <taxon>Oomycota</taxon>
        <taxon>Peronosporomycetes</taxon>
        <taxon>Peronosporales</taxon>
        <taxon>Peronosporaceae</taxon>
        <taxon>Phytophthora</taxon>
    </lineage>
</organism>
<evidence type="ECO:0000256" key="8">
    <source>
        <dbReference type="ARBA" id="ARBA00022932"/>
    </source>
</evidence>
<protein>
    <submittedName>
        <fullName evidence="15">Unnamed protein product</fullName>
    </submittedName>
</protein>
<dbReference type="PANTHER" id="PTHR42648:SF11">
    <property type="entry name" value="TRANSPOSON TY4-P GAG-POL POLYPROTEIN"/>
    <property type="match status" value="1"/>
</dbReference>
<reference evidence="15" key="1">
    <citation type="submission" date="2023-04" db="EMBL/GenBank/DDBJ databases">
        <title>Phytophthora lilii NBRC 32176.</title>
        <authorList>
            <person name="Ichikawa N."/>
            <person name="Sato H."/>
            <person name="Tonouchi N."/>
        </authorList>
    </citation>
    <scope>NUCLEOTIDE SEQUENCE</scope>
    <source>
        <strain evidence="15">NBRC 32176</strain>
    </source>
</reference>
<dbReference type="InterPro" id="IPR043502">
    <property type="entry name" value="DNA/RNA_pol_sf"/>
</dbReference>
<feature type="compositionally biased region" description="Basic and acidic residues" evidence="12">
    <location>
        <begin position="266"/>
        <end position="275"/>
    </location>
</feature>
<accession>A0A9W6WQE3</accession>
<dbReference type="GO" id="GO:0008270">
    <property type="term" value="F:zinc ion binding"/>
    <property type="evidence" value="ECO:0007669"/>
    <property type="project" value="UniProtKB-KW"/>
</dbReference>
<dbReference type="Pfam" id="PF13976">
    <property type="entry name" value="gag_pre-integrs"/>
    <property type="match status" value="1"/>
</dbReference>
<keyword evidence="11" id="KW-0863">Zinc-finger</keyword>
<dbReference type="GO" id="GO:0003676">
    <property type="term" value="F:nucleic acid binding"/>
    <property type="evidence" value="ECO:0007669"/>
    <property type="project" value="InterPro"/>
</dbReference>
<evidence type="ECO:0000259" key="13">
    <source>
        <dbReference type="PROSITE" id="PS50158"/>
    </source>
</evidence>
<dbReference type="GO" id="GO:0006310">
    <property type="term" value="P:DNA recombination"/>
    <property type="evidence" value="ECO:0007669"/>
    <property type="project" value="UniProtKB-KW"/>
</dbReference>
<dbReference type="PROSITE" id="PS50994">
    <property type="entry name" value="INTEGRASE"/>
    <property type="match status" value="1"/>
</dbReference>
<evidence type="ECO:0000256" key="6">
    <source>
        <dbReference type="ARBA" id="ARBA00022908"/>
    </source>
</evidence>
<keyword evidence="2" id="KW-0479">Metal-binding</keyword>
<dbReference type="SUPFAM" id="SSF57756">
    <property type="entry name" value="Retrovirus zinc finger-like domains"/>
    <property type="match status" value="1"/>
</dbReference>
<dbReference type="PANTHER" id="PTHR42648">
    <property type="entry name" value="TRANSPOSASE, PUTATIVE-RELATED"/>
    <property type="match status" value="1"/>
</dbReference>
<evidence type="ECO:0000313" key="16">
    <source>
        <dbReference type="Proteomes" id="UP001165083"/>
    </source>
</evidence>
<dbReference type="InterPro" id="IPR025724">
    <property type="entry name" value="GAG-pre-integrase_dom"/>
</dbReference>
<evidence type="ECO:0000256" key="10">
    <source>
        <dbReference type="ARBA" id="ARBA00023268"/>
    </source>
</evidence>
<evidence type="ECO:0000256" key="11">
    <source>
        <dbReference type="PROSITE-ProRule" id="PRU00047"/>
    </source>
</evidence>
<evidence type="ECO:0000256" key="4">
    <source>
        <dbReference type="ARBA" id="ARBA00022801"/>
    </source>
</evidence>
<evidence type="ECO:0000256" key="12">
    <source>
        <dbReference type="SAM" id="MobiDB-lite"/>
    </source>
</evidence>
<dbReference type="EMBL" id="BSXW01000128">
    <property type="protein sequence ID" value="GMF12666.1"/>
    <property type="molecule type" value="Genomic_DNA"/>
</dbReference>
<keyword evidence="8" id="KW-0239">DNA-directed DNA polymerase</keyword>
<name>A0A9W6WQE3_9STRA</name>
<dbReference type="CDD" id="cd09272">
    <property type="entry name" value="RNase_HI_RT_Ty1"/>
    <property type="match status" value="1"/>
</dbReference>
<gene>
    <name evidence="15" type="ORF">Plil01_000324200</name>
</gene>
<keyword evidence="3" id="KW-0255">Endonuclease</keyword>
<evidence type="ECO:0000256" key="7">
    <source>
        <dbReference type="ARBA" id="ARBA00022918"/>
    </source>
</evidence>
<dbReference type="Pfam" id="PF00098">
    <property type="entry name" value="zf-CCHC"/>
    <property type="match status" value="1"/>
</dbReference>
<dbReference type="SMART" id="SM00343">
    <property type="entry name" value="ZnF_C2HC"/>
    <property type="match status" value="1"/>
</dbReference>
<dbReference type="InterPro" id="IPR036397">
    <property type="entry name" value="RNaseH_sf"/>
</dbReference>
<keyword evidence="8" id="KW-0808">Transferase</keyword>
<feature type="domain" description="Integrase catalytic" evidence="14">
    <location>
        <begin position="414"/>
        <end position="549"/>
    </location>
</feature>
<keyword evidence="6" id="KW-0229">DNA integration</keyword>
<comment type="caution">
    <text evidence="15">The sequence shown here is derived from an EMBL/GenBank/DDBJ whole genome shotgun (WGS) entry which is preliminary data.</text>
</comment>
<dbReference type="Pfam" id="PF14223">
    <property type="entry name" value="Retrotran_gag_2"/>
    <property type="match status" value="1"/>
</dbReference>
<proteinExistence type="predicted"/>
<dbReference type="InterPro" id="IPR001584">
    <property type="entry name" value="Integrase_cat-core"/>
</dbReference>
<dbReference type="InterPro" id="IPR013103">
    <property type="entry name" value="RVT_2"/>
</dbReference>
<evidence type="ECO:0000256" key="9">
    <source>
        <dbReference type="ARBA" id="ARBA00023172"/>
    </source>
</evidence>
<dbReference type="InterPro" id="IPR012337">
    <property type="entry name" value="RNaseH-like_sf"/>
</dbReference>
<dbReference type="Pfam" id="PF00665">
    <property type="entry name" value="rve"/>
    <property type="match status" value="1"/>
</dbReference>
<keyword evidence="11" id="KW-0862">Zinc</keyword>
<keyword evidence="9" id="KW-0233">DNA recombination</keyword>
<dbReference type="Gene3D" id="4.10.60.10">
    <property type="entry name" value="Zinc finger, CCHC-type"/>
    <property type="match status" value="1"/>
</dbReference>
<dbReference type="InterPro" id="IPR001878">
    <property type="entry name" value="Znf_CCHC"/>
</dbReference>
<evidence type="ECO:0000256" key="3">
    <source>
        <dbReference type="ARBA" id="ARBA00022759"/>
    </source>
</evidence>
<keyword evidence="16" id="KW-1185">Reference proteome</keyword>
<dbReference type="Gene3D" id="3.30.420.10">
    <property type="entry name" value="Ribonuclease H-like superfamily/Ribonuclease H"/>
    <property type="match status" value="1"/>
</dbReference>
<keyword evidence="7" id="KW-0695">RNA-directed DNA polymerase</keyword>
<evidence type="ECO:0000256" key="5">
    <source>
        <dbReference type="ARBA" id="ARBA00022842"/>
    </source>
</evidence>
<dbReference type="Pfam" id="PF07727">
    <property type="entry name" value="RVT_2"/>
    <property type="match status" value="1"/>
</dbReference>
<feature type="compositionally biased region" description="Acidic residues" evidence="12">
    <location>
        <begin position="662"/>
        <end position="673"/>
    </location>
</feature>
<dbReference type="Proteomes" id="UP001165083">
    <property type="component" value="Unassembled WGS sequence"/>
</dbReference>
<dbReference type="OrthoDB" id="166608at2759"/>
<dbReference type="InterPro" id="IPR057670">
    <property type="entry name" value="SH3_retrovirus"/>
</dbReference>
<dbReference type="AlphaFoldDB" id="A0A9W6WQE3"/>
<dbReference type="InterPro" id="IPR036875">
    <property type="entry name" value="Znf_CCHC_sf"/>
</dbReference>
<feature type="region of interest" description="Disordered" evidence="12">
    <location>
        <begin position="264"/>
        <end position="292"/>
    </location>
</feature>
<dbReference type="GO" id="GO:0003887">
    <property type="term" value="F:DNA-directed DNA polymerase activity"/>
    <property type="evidence" value="ECO:0007669"/>
    <property type="project" value="UniProtKB-KW"/>
</dbReference>
<keyword evidence="1" id="KW-0540">Nuclease</keyword>
<keyword evidence="8" id="KW-0548">Nucleotidyltransferase</keyword>
<dbReference type="SUPFAM" id="SSF53098">
    <property type="entry name" value="Ribonuclease H-like"/>
    <property type="match status" value="1"/>
</dbReference>
<dbReference type="InterPro" id="IPR039537">
    <property type="entry name" value="Retrotran_Ty1/copia-like"/>
</dbReference>
<evidence type="ECO:0000256" key="1">
    <source>
        <dbReference type="ARBA" id="ARBA00022722"/>
    </source>
</evidence>
<dbReference type="GO" id="GO:0004519">
    <property type="term" value="F:endonuclease activity"/>
    <property type="evidence" value="ECO:0007669"/>
    <property type="project" value="UniProtKB-KW"/>
</dbReference>
<evidence type="ECO:0000256" key="2">
    <source>
        <dbReference type="ARBA" id="ARBA00022723"/>
    </source>
</evidence>